<protein>
    <submittedName>
        <fullName evidence="3">Uncharacterized protein (TIGR02246 family)</fullName>
    </submittedName>
</protein>
<comment type="caution">
    <text evidence="3">The sequence shown here is derived from an EMBL/GenBank/DDBJ whole genome shotgun (WGS) entry which is preliminary data.</text>
</comment>
<dbReference type="RefSeq" id="WP_113954474.1">
    <property type="nucleotide sequence ID" value="NZ_QNRT01000002.1"/>
</dbReference>
<organism evidence="3 4">
    <name type="scientific">Arenicella xantha</name>
    <dbReference type="NCBI Taxonomy" id="644221"/>
    <lineage>
        <taxon>Bacteria</taxon>
        <taxon>Pseudomonadati</taxon>
        <taxon>Pseudomonadota</taxon>
        <taxon>Gammaproteobacteria</taxon>
        <taxon>Arenicellales</taxon>
        <taxon>Arenicellaceae</taxon>
        <taxon>Arenicella</taxon>
    </lineage>
</organism>
<dbReference type="InterPro" id="IPR032710">
    <property type="entry name" value="NTF2-like_dom_sf"/>
</dbReference>
<evidence type="ECO:0000313" key="4">
    <source>
        <dbReference type="Proteomes" id="UP000253083"/>
    </source>
</evidence>
<evidence type="ECO:0000313" key="3">
    <source>
        <dbReference type="EMBL" id="RBP51729.1"/>
    </source>
</evidence>
<accession>A0A395JM92</accession>
<dbReference type="AlphaFoldDB" id="A0A395JM92"/>
<gene>
    <name evidence="3" type="ORF">DFR28_1021162</name>
</gene>
<dbReference type="InterPro" id="IPR027843">
    <property type="entry name" value="DUF4440"/>
</dbReference>
<feature type="chain" id="PRO_5017465034" evidence="1">
    <location>
        <begin position="25"/>
        <end position="166"/>
    </location>
</feature>
<proteinExistence type="predicted"/>
<reference evidence="3 4" key="1">
    <citation type="submission" date="2018-06" db="EMBL/GenBank/DDBJ databases">
        <title>Genomic Encyclopedia of Type Strains, Phase IV (KMG-IV): sequencing the most valuable type-strain genomes for metagenomic binning, comparative biology and taxonomic classification.</title>
        <authorList>
            <person name="Goeker M."/>
        </authorList>
    </citation>
    <scope>NUCLEOTIDE SEQUENCE [LARGE SCALE GENOMIC DNA]</scope>
    <source>
        <strain evidence="3 4">DSM 24032</strain>
    </source>
</reference>
<dbReference type="InParanoid" id="A0A395JM92"/>
<dbReference type="NCBIfam" id="TIGR02246">
    <property type="entry name" value="SgcJ/EcaC family oxidoreductase"/>
    <property type="match status" value="1"/>
</dbReference>
<dbReference type="OrthoDB" id="7631282at2"/>
<feature type="signal peptide" evidence="1">
    <location>
        <begin position="1"/>
        <end position="24"/>
    </location>
</feature>
<dbReference type="InterPro" id="IPR011944">
    <property type="entry name" value="Steroid_delta5-4_isomerase"/>
</dbReference>
<evidence type="ECO:0000256" key="1">
    <source>
        <dbReference type="SAM" id="SignalP"/>
    </source>
</evidence>
<dbReference type="EMBL" id="QNRT01000002">
    <property type="protein sequence ID" value="RBP51729.1"/>
    <property type="molecule type" value="Genomic_DNA"/>
</dbReference>
<keyword evidence="4" id="KW-1185">Reference proteome</keyword>
<name>A0A395JM92_9GAMM</name>
<dbReference type="SUPFAM" id="SSF54427">
    <property type="entry name" value="NTF2-like"/>
    <property type="match status" value="1"/>
</dbReference>
<dbReference type="Proteomes" id="UP000253083">
    <property type="component" value="Unassembled WGS sequence"/>
</dbReference>
<sequence>MKNFLCICSALCLLSFNHQTLAQARGEIPAYAHFGDKKTASIDDFITQYQTAWRELDASSFAKMHSKDTEWTNAFARIFRGREALEIFVKERLFPQFAQMQSNIDTLDLHAISSRILSDSAAVLHLYTDLGTPTDQSVRRVHFHLVLANNGGEWEIVHTAIMDPRQ</sequence>
<keyword evidence="1" id="KW-0732">Signal</keyword>
<dbReference type="Gene3D" id="3.10.450.50">
    <property type="match status" value="1"/>
</dbReference>
<evidence type="ECO:0000259" key="2">
    <source>
        <dbReference type="Pfam" id="PF14534"/>
    </source>
</evidence>
<feature type="domain" description="DUF4440" evidence="2">
    <location>
        <begin position="44"/>
        <end position="156"/>
    </location>
</feature>
<dbReference type="Pfam" id="PF14534">
    <property type="entry name" value="DUF4440"/>
    <property type="match status" value="1"/>
</dbReference>